<protein>
    <recommendedName>
        <fullName evidence="6">NAD(P)(+)--arginine ADP-ribosyltransferase</fullName>
        <ecNumber evidence="6">2.4.2.31</ecNumber>
    </recommendedName>
    <alternativeName>
        <fullName evidence="6">Mono(ADP-ribosyl)transferase</fullName>
    </alternativeName>
</protein>
<dbReference type="Gene3D" id="3.90.176.10">
    <property type="entry name" value="Toxin ADP-ribosyltransferase, Chain A, domain 1"/>
    <property type="match status" value="1"/>
</dbReference>
<name>A0A816NU79_9BILA</name>
<comment type="catalytic activity">
    <reaction evidence="5 6">
        <text>L-arginyl-[protein] + NAD(+) = N(omega)-(ADP-D-ribosyl)-L-arginyl-[protein] + nicotinamide + H(+)</text>
        <dbReference type="Rhea" id="RHEA:19149"/>
        <dbReference type="Rhea" id="RHEA-COMP:10532"/>
        <dbReference type="Rhea" id="RHEA-COMP:15087"/>
        <dbReference type="ChEBI" id="CHEBI:15378"/>
        <dbReference type="ChEBI" id="CHEBI:17154"/>
        <dbReference type="ChEBI" id="CHEBI:29965"/>
        <dbReference type="ChEBI" id="CHEBI:57540"/>
        <dbReference type="ChEBI" id="CHEBI:142554"/>
        <dbReference type="EC" id="2.4.2.31"/>
    </reaction>
</comment>
<keyword evidence="6" id="KW-0521">NADP</keyword>
<keyword evidence="4" id="KW-0548">Nucleotidyltransferase</keyword>
<comment type="similarity">
    <text evidence="1 6">Belongs to the Arg-specific ADP-ribosyltransferase family.</text>
</comment>
<evidence type="ECO:0000313" key="8">
    <source>
        <dbReference type="Proteomes" id="UP000663856"/>
    </source>
</evidence>
<organism evidence="7 8">
    <name type="scientific">Rotaria magnacalcarata</name>
    <dbReference type="NCBI Taxonomy" id="392030"/>
    <lineage>
        <taxon>Eukaryota</taxon>
        <taxon>Metazoa</taxon>
        <taxon>Spiralia</taxon>
        <taxon>Gnathifera</taxon>
        <taxon>Rotifera</taxon>
        <taxon>Eurotatoria</taxon>
        <taxon>Bdelloidea</taxon>
        <taxon>Philodinida</taxon>
        <taxon>Philodinidae</taxon>
        <taxon>Rotaria</taxon>
    </lineage>
</organism>
<keyword evidence="6" id="KW-0520">NAD</keyword>
<evidence type="ECO:0000256" key="4">
    <source>
        <dbReference type="ARBA" id="ARBA00022695"/>
    </source>
</evidence>
<dbReference type="SUPFAM" id="SSF56399">
    <property type="entry name" value="ADP-ribosylation"/>
    <property type="match status" value="1"/>
</dbReference>
<keyword evidence="3 6" id="KW-0808">Transferase</keyword>
<dbReference type="Proteomes" id="UP000663856">
    <property type="component" value="Unassembled WGS sequence"/>
</dbReference>
<reference evidence="7" key="1">
    <citation type="submission" date="2021-02" db="EMBL/GenBank/DDBJ databases">
        <authorList>
            <person name="Nowell W R."/>
        </authorList>
    </citation>
    <scope>NUCLEOTIDE SEQUENCE</scope>
</reference>
<evidence type="ECO:0000256" key="6">
    <source>
        <dbReference type="RuleBase" id="RU361228"/>
    </source>
</evidence>
<evidence type="ECO:0000256" key="3">
    <source>
        <dbReference type="ARBA" id="ARBA00022679"/>
    </source>
</evidence>
<comment type="caution">
    <text evidence="7">The sequence shown here is derived from an EMBL/GenBank/DDBJ whole genome shotgun (WGS) entry which is preliminary data.</text>
</comment>
<proteinExistence type="inferred from homology"/>
<keyword evidence="2 6" id="KW-0328">Glycosyltransferase</keyword>
<evidence type="ECO:0000256" key="1">
    <source>
        <dbReference type="ARBA" id="ARBA00009558"/>
    </source>
</evidence>
<dbReference type="EC" id="2.4.2.31" evidence="6"/>
<dbReference type="AlphaFoldDB" id="A0A816NU79"/>
<dbReference type="GO" id="GO:0106274">
    <property type="term" value="F:NAD+-protein-arginine ADP-ribosyltransferase activity"/>
    <property type="evidence" value="ECO:0007669"/>
    <property type="project" value="UniProtKB-EC"/>
</dbReference>
<dbReference type="EMBL" id="CAJNRF010002580">
    <property type="protein sequence ID" value="CAF2039991.1"/>
    <property type="molecule type" value="Genomic_DNA"/>
</dbReference>
<dbReference type="InterPro" id="IPR000768">
    <property type="entry name" value="ART"/>
</dbReference>
<gene>
    <name evidence="7" type="ORF">WKI299_LOCUS8171</name>
</gene>
<evidence type="ECO:0000256" key="2">
    <source>
        <dbReference type="ARBA" id="ARBA00022676"/>
    </source>
</evidence>
<accession>A0A816NU79</accession>
<dbReference type="GO" id="GO:0016779">
    <property type="term" value="F:nucleotidyltransferase activity"/>
    <property type="evidence" value="ECO:0007669"/>
    <property type="project" value="UniProtKB-KW"/>
</dbReference>
<dbReference type="Pfam" id="PF01129">
    <property type="entry name" value="ART"/>
    <property type="match status" value="1"/>
</dbReference>
<sequence length="156" mass="18118">MECDRVDNMADVSLYQHLNRMLRQPDRSELRPWFDYLKLFLTALAKLPPTPVGVSWRGVHEDQSGAYPKGAKFPWWRFSSCTTSLDILESDIYMGKVGKRTLFSIESFDGRRVSNYSDYPTEDDILLLPGTYFEVISQLNPAQDLWIIHLKQQMPP</sequence>
<evidence type="ECO:0000256" key="5">
    <source>
        <dbReference type="ARBA" id="ARBA00047597"/>
    </source>
</evidence>
<evidence type="ECO:0000313" key="7">
    <source>
        <dbReference type="EMBL" id="CAF2039991.1"/>
    </source>
</evidence>